<name>A0A4S4B1J8_9RHOO</name>
<keyword evidence="10" id="KW-1185">Reference proteome</keyword>
<keyword evidence="4 8" id="KW-1003">Cell membrane</keyword>
<feature type="transmembrane region" description="Helical" evidence="8">
    <location>
        <begin position="78"/>
        <end position="96"/>
    </location>
</feature>
<keyword evidence="6 8" id="KW-1133">Transmembrane helix</keyword>
<feature type="transmembrane region" description="Helical" evidence="8">
    <location>
        <begin position="6"/>
        <end position="24"/>
    </location>
</feature>
<dbReference type="PANTHER" id="PTHR30269">
    <property type="entry name" value="TRANSMEMBRANE PROTEIN YFCA"/>
    <property type="match status" value="1"/>
</dbReference>
<evidence type="ECO:0000256" key="8">
    <source>
        <dbReference type="RuleBase" id="RU363041"/>
    </source>
</evidence>
<dbReference type="InterPro" id="IPR002781">
    <property type="entry name" value="TM_pro_TauE-like"/>
</dbReference>
<feature type="transmembrane region" description="Helical" evidence="8">
    <location>
        <begin position="36"/>
        <end position="58"/>
    </location>
</feature>
<evidence type="ECO:0000256" key="5">
    <source>
        <dbReference type="ARBA" id="ARBA00022692"/>
    </source>
</evidence>
<dbReference type="Proteomes" id="UP000308430">
    <property type="component" value="Unassembled WGS sequence"/>
</dbReference>
<organism evidence="9 10">
    <name type="scientific">Pseudothauera nasutitermitis</name>
    <dbReference type="NCBI Taxonomy" id="2565930"/>
    <lineage>
        <taxon>Bacteria</taxon>
        <taxon>Pseudomonadati</taxon>
        <taxon>Pseudomonadota</taxon>
        <taxon>Betaproteobacteria</taxon>
        <taxon>Rhodocyclales</taxon>
        <taxon>Zoogloeaceae</taxon>
        <taxon>Pseudothauera</taxon>
    </lineage>
</organism>
<sequence length="251" mass="25991">MENIISGTTLFALIGAVFIAAGLVKGISGMGLPTVAMGLLGGLLTPVAAAALLVVPSFVTNVWQLLDGARTAALLRRLAPMMAGVLLGTVPGTLLLTRVDARWSACALGLALAAYALYALCAPPLSIPARAERWLSPVVGLATGIVTGATGVFVIPAVPYLQALGLEKDELVQALGLSFTISTVALAFGLALHGAFRVDQLGLSTLAVLPALAGMWLGQKIRRRIGAQTFRRAFLALLLLLGLELMSRPFV</sequence>
<comment type="subcellular location">
    <subcellularLocation>
        <location evidence="1 8">Cell membrane</location>
        <topology evidence="1 8">Multi-pass membrane protein</topology>
    </subcellularLocation>
</comment>
<keyword evidence="5 8" id="KW-0812">Transmembrane</keyword>
<evidence type="ECO:0000256" key="6">
    <source>
        <dbReference type="ARBA" id="ARBA00022989"/>
    </source>
</evidence>
<dbReference type="EMBL" id="SSOC01000002">
    <property type="protein sequence ID" value="THF66432.1"/>
    <property type="molecule type" value="Genomic_DNA"/>
</dbReference>
<evidence type="ECO:0000256" key="7">
    <source>
        <dbReference type="ARBA" id="ARBA00023136"/>
    </source>
</evidence>
<dbReference type="InterPro" id="IPR052017">
    <property type="entry name" value="TSUP"/>
</dbReference>
<dbReference type="OrthoDB" id="9800873at2"/>
<feature type="transmembrane region" description="Helical" evidence="8">
    <location>
        <begin position="138"/>
        <end position="162"/>
    </location>
</feature>
<comment type="caution">
    <text evidence="9">The sequence shown here is derived from an EMBL/GenBank/DDBJ whole genome shotgun (WGS) entry which is preliminary data.</text>
</comment>
<protein>
    <recommendedName>
        <fullName evidence="8">Probable membrane transporter protein</fullName>
    </recommendedName>
</protein>
<proteinExistence type="inferred from homology"/>
<feature type="transmembrane region" description="Helical" evidence="8">
    <location>
        <begin position="103"/>
        <end position="126"/>
    </location>
</feature>
<evidence type="ECO:0000256" key="2">
    <source>
        <dbReference type="ARBA" id="ARBA00009142"/>
    </source>
</evidence>
<evidence type="ECO:0000313" key="10">
    <source>
        <dbReference type="Proteomes" id="UP000308430"/>
    </source>
</evidence>
<dbReference type="Pfam" id="PF01925">
    <property type="entry name" value="TauE"/>
    <property type="match status" value="1"/>
</dbReference>
<dbReference type="AlphaFoldDB" id="A0A4S4B1J8"/>
<feature type="transmembrane region" description="Helical" evidence="8">
    <location>
        <begin position="230"/>
        <end position="247"/>
    </location>
</feature>
<evidence type="ECO:0000256" key="3">
    <source>
        <dbReference type="ARBA" id="ARBA00022448"/>
    </source>
</evidence>
<evidence type="ECO:0000256" key="4">
    <source>
        <dbReference type="ARBA" id="ARBA00022475"/>
    </source>
</evidence>
<comment type="similarity">
    <text evidence="2 8">Belongs to the 4-toluene sulfonate uptake permease (TSUP) (TC 2.A.102) family.</text>
</comment>
<dbReference type="PANTHER" id="PTHR30269:SF32">
    <property type="entry name" value="MEMBRANE TRANSPORTER PROTEIN-RELATED"/>
    <property type="match status" value="1"/>
</dbReference>
<feature type="transmembrane region" description="Helical" evidence="8">
    <location>
        <begin position="174"/>
        <end position="195"/>
    </location>
</feature>
<evidence type="ECO:0000256" key="1">
    <source>
        <dbReference type="ARBA" id="ARBA00004651"/>
    </source>
</evidence>
<dbReference type="RefSeq" id="WP_136347373.1">
    <property type="nucleotide sequence ID" value="NZ_SSOC01000002.1"/>
</dbReference>
<reference evidence="9 10" key="1">
    <citation type="submission" date="2019-04" db="EMBL/GenBank/DDBJ databases">
        <title>Azoarcus nasutitermitis sp. nov. isolated from termite nest.</title>
        <authorList>
            <person name="Lin S.-Y."/>
            <person name="Hameed A."/>
            <person name="Hsu Y.-H."/>
            <person name="Young C.-C."/>
        </authorList>
    </citation>
    <scope>NUCLEOTIDE SEQUENCE [LARGE SCALE GENOMIC DNA]</scope>
    <source>
        <strain evidence="9 10">CC-YHH838</strain>
    </source>
</reference>
<evidence type="ECO:0000313" key="9">
    <source>
        <dbReference type="EMBL" id="THF66432.1"/>
    </source>
</evidence>
<feature type="transmembrane region" description="Helical" evidence="8">
    <location>
        <begin position="201"/>
        <end position="218"/>
    </location>
</feature>
<keyword evidence="7 8" id="KW-0472">Membrane</keyword>
<gene>
    <name evidence="9" type="ORF">E6C76_06210</name>
</gene>
<keyword evidence="3" id="KW-0813">Transport</keyword>
<accession>A0A4S4B1J8</accession>
<dbReference type="GO" id="GO:0005886">
    <property type="term" value="C:plasma membrane"/>
    <property type="evidence" value="ECO:0007669"/>
    <property type="project" value="UniProtKB-SubCell"/>
</dbReference>